<keyword evidence="3" id="KW-1185">Reference proteome</keyword>
<dbReference type="Proteomes" id="UP000251891">
    <property type="component" value="Unassembled WGS sequence"/>
</dbReference>
<feature type="region of interest" description="Disordered" evidence="1">
    <location>
        <begin position="483"/>
        <end position="504"/>
    </location>
</feature>
<name>A0A365H7A0_9ACTN</name>
<protein>
    <submittedName>
        <fullName evidence="2">Uncharacterized protein</fullName>
    </submittedName>
</protein>
<comment type="caution">
    <text evidence="2">The sequence shown here is derived from an EMBL/GenBank/DDBJ whole genome shotgun (WGS) entry which is preliminary data.</text>
</comment>
<organism evidence="2 3">
    <name type="scientific">Actinomadura craniellae</name>
    <dbReference type="NCBI Taxonomy" id="2231787"/>
    <lineage>
        <taxon>Bacteria</taxon>
        <taxon>Bacillati</taxon>
        <taxon>Actinomycetota</taxon>
        <taxon>Actinomycetes</taxon>
        <taxon>Streptosporangiales</taxon>
        <taxon>Thermomonosporaceae</taxon>
        <taxon>Actinomadura</taxon>
    </lineage>
</organism>
<evidence type="ECO:0000313" key="2">
    <source>
        <dbReference type="EMBL" id="RAY14990.1"/>
    </source>
</evidence>
<accession>A0A365H7A0</accession>
<sequence>MSFTVTFGDMLALADGHLAQVAGALARPDAGEQARRPATVAELSRLVGVLARYSGRIATGFDLLPAAGTGVQQAARQAVPLLTRAQDVLGTPAGSEPPGPELAWDLHATATALGCGLDLLATHLSPPPEPDVPLAGNAAVIVDADTARLLLRTVGEYAAVAGRAAFHSGPAGRQAGELLLRAAFIGQAFVHDEITPVTAIPLNQVPDRIPPGPGESREQKLAGIDISVRRLNPAEVRNSLPAWRYLTSAAAVSCDIGQHLIQQLARRAAELGLADAAGALDGLTPTVRQLGRRWKRIATRWHGLTREHTDPVVGTALDASDLVLRLGRLLYADPGWAPGPRASLRVTPLEHLAATPADLAQVGTAVFKAFEGCDIVARHHRAALNDLFTRDVLRAPPRASGRYKPNHDMRVFLRRYENLHADSREMIARFARALQSIPDQPSGAIAETTLVARRTAVPDTSSPVALAATGFPVPITEAVQGATAAGPSLPPTALAKGRSAGNSP</sequence>
<proteinExistence type="predicted"/>
<gene>
    <name evidence="2" type="ORF">DPM19_09575</name>
</gene>
<evidence type="ECO:0000313" key="3">
    <source>
        <dbReference type="Proteomes" id="UP000251891"/>
    </source>
</evidence>
<reference evidence="2 3" key="1">
    <citation type="submission" date="2018-06" db="EMBL/GenBank/DDBJ databases">
        <title>Actinomadura craniellae sp. nov. isolated from marine sponge Craniella sp.</title>
        <authorList>
            <person name="Li L."/>
            <person name="Xu Q.H."/>
            <person name="Lin H.W."/>
            <person name="Lu Y.H."/>
        </authorList>
    </citation>
    <scope>NUCLEOTIDE SEQUENCE [LARGE SCALE GENOMIC DNA]</scope>
    <source>
        <strain evidence="2 3">LHW63021</strain>
    </source>
</reference>
<dbReference type="OrthoDB" id="3453713at2"/>
<dbReference type="RefSeq" id="WP_111865143.1">
    <property type="nucleotide sequence ID" value="NZ_QLYX01000004.1"/>
</dbReference>
<evidence type="ECO:0000256" key="1">
    <source>
        <dbReference type="SAM" id="MobiDB-lite"/>
    </source>
</evidence>
<dbReference type="AlphaFoldDB" id="A0A365H7A0"/>
<dbReference type="EMBL" id="QLYX01000004">
    <property type="protein sequence ID" value="RAY14990.1"/>
    <property type="molecule type" value="Genomic_DNA"/>
</dbReference>